<feature type="region of interest" description="Disordered" evidence="1">
    <location>
        <begin position="1"/>
        <end position="31"/>
    </location>
</feature>
<keyword evidence="3" id="KW-1185">Reference proteome</keyword>
<reference evidence="3" key="2">
    <citation type="journal article" date="2013" name="Nat. Commun.">
        <title>Genome of the Chinese tree shrew.</title>
        <authorList>
            <person name="Fan Y."/>
            <person name="Huang Z.Y."/>
            <person name="Cao C.C."/>
            <person name="Chen C.S."/>
            <person name="Chen Y.X."/>
            <person name="Fan D.D."/>
            <person name="He J."/>
            <person name="Hou H.L."/>
            <person name="Hu L."/>
            <person name="Hu X.T."/>
            <person name="Jiang X.T."/>
            <person name="Lai R."/>
            <person name="Lang Y.S."/>
            <person name="Liang B."/>
            <person name="Liao S.G."/>
            <person name="Mu D."/>
            <person name="Ma Y.Y."/>
            <person name="Niu Y.Y."/>
            <person name="Sun X.Q."/>
            <person name="Xia J.Q."/>
            <person name="Xiao J."/>
            <person name="Xiong Z.Q."/>
            <person name="Xu L."/>
            <person name="Yang L."/>
            <person name="Zhang Y."/>
            <person name="Zhao W."/>
            <person name="Zhao X.D."/>
            <person name="Zheng Y.T."/>
            <person name="Zhou J.M."/>
            <person name="Zhu Y.B."/>
            <person name="Zhang G.J."/>
            <person name="Wang J."/>
            <person name="Yao Y.G."/>
        </authorList>
    </citation>
    <scope>NUCLEOTIDE SEQUENCE [LARGE SCALE GENOMIC DNA]</scope>
</reference>
<feature type="region of interest" description="Disordered" evidence="1">
    <location>
        <begin position="189"/>
        <end position="291"/>
    </location>
</feature>
<name>L9JB92_TUPCH</name>
<dbReference type="AlphaFoldDB" id="L9JB92"/>
<feature type="compositionally biased region" description="Polar residues" evidence="1">
    <location>
        <begin position="241"/>
        <end position="251"/>
    </location>
</feature>
<feature type="region of interest" description="Disordered" evidence="1">
    <location>
        <begin position="305"/>
        <end position="334"/>
    </location>
</feature>
<feature type="compositionally biased region" description="Acidic residues" evidence="1">
    <location>
        <begin position="202"/>
        <end position="211"/>
    </location>
</feature>
<dbReference type="Proteomes" id="UP000011518">
    <property type="component" value="Unassembled WGS sequence"/>
</dbReference>
<sequence>MAGPAAQKEGRSVGVSQGVHELSPCPSPPGRGMEIVLAPPQRGRLAVDFGRPAALEPGGLAAALRPDNVFGFPPAVPSGLGISLPWLRLTVLAACSGGMLEGQPGPAIRPAAAPPPMTVPNSPTCCRPLGMLMEPSHSEHPRKCAPLLGAPVAVEGWQALTNPLEHLSTTVYLELEGPQCVVSTAVSPAWKKRGQPSKEAGEGEDLLEGESEPGLRVRSEHSVSDVRASRATCKGQGGTDTGFSTARSESFSPGAKRGWAAEPAASGPATNGRKRLGPAWPPSTAKHLPDSGPVQCLSTPCPALAGSAHRGPGTRLGEAAEAGEPQAGHTAVQGQNWKVERQTPNPHPLHINARLPMSLRYRLSQRALGCGRGSMTLLDTAL</sequence>
<reference evidence="3" key="1">
    <citation type="submission" date="2012-07" db="EMBL/GenBank/DDBJ databases">
        <title>Genome of the Chinese tree shrew, a rising model animal genetically related to primates.</title>
        <authorList>
            <person name="Zhang G."/>
            <person name="Fan Y."/>
            <person name="Yao Y."/>
            <person name="Huang Z."/>
        </authorList>
    </citation>
    <scope>NUCLEOTIDE SEQUENCE [LARGE SCALE GENOMIC DNA]</scope>
</reference>
<evidence type="ECO:0000313" key="2">
    <source>
        <dbReference type="EMBL" id="ELW47628.1"/>
    </source>
</evidence>
<protein>
    <submittedName>
        <fullName evidence="2">Uncharacterized protein</fullName>
    </submittedName>
</protein>
<gene>
    <name evidence="2" type="ORF">TREES_T100021867</name>
</gene>
<accession>L9JB92</accession>
<dbReference type="EMBL" id="KB321095">
    <property type="protein sequence ID" value="ELW47628.1"/>
    <property type="molecule type" value="Genomic_DNA"/>
</dbReference>
<evidence type="ECO:0000313" key="3">
    <source>
        <dbReference type="Proteomes" id="UP000011518"/>
    </source>
</evidence>
<organism evidence="2 3">
    <name type="scientific">Tupaia chinensis</name>
    <name type="common">Chinese tree shrew</name>
    <name type="synonym">Tupaia belangeri chinensis</name>
    <dbReference type="NCBI Taxonomy" id="246437"/>
    <lineage>
        <taxon>Eukaryota</taxon>
        <taxon>Metazoa</taxon>
        <taxon>Chordata</taxon>
        <taxon>Craniata</taxon>
        <taxon>Vertebrata</taxon>
        <taxon>Euteleostomi</taxon>
        <taxon>Mammalia</taxon>
        <taxon>Eutheria</taxon>
        <taxon>Euarchontoglires</taxon>
        <taxon>Scandentia</taxon>
        <taxon>Tupaiidae</taxon>
        <taxon>Tupaia</taxon>
    </lineage>
</organism>
<dbReference type="InParanoid" id="L9JB92"/>
<feature type="compositionally biased region" description="Basic and acidic residues" evidence="1">
    <location>
        <begin position="213"/>
        <end position="228"/>
    </location>
</feature>
<evidence type="ECO:0000256" key="1">
    <source>
        <dbReference type="SAM" id="MobiDB-lite"/>
    </source>
</evidence>
<feature type="compositionally biased region" description="Low complexity" evidence="1">
    <location>
        <begin position="317"/>
        <end position="328"/>
    </location>
</feature>
<proteinExistence type="predicted"/>